<feature type="region of interest" description="Disordered" evidence="1">
    <location>
        <begin position="190"/>
        <end position="214"/>
    </location>
</feature>
<dbReference type="InterPro" id="IPR017938">
    <property type="entry name" value="Riboflavin_synthase-like_b-brl"/>
</dbReference>
<evidence type="ECO:0000256" key="1">
    <source>
        <dbReference type="SAM" id="MobiDB-lite"/>
    </source>
</evidence>
<dbReference type="EMBL" id="AHHD01000183">
    <property type="protein sequence ID" value="EKG18654.1"/>
    <property type="molecule type" value="Genomic_DNA"/>
</dbReference>
<dbReference type="HOGENOM" id="CLU_1289143_0_0_1"/>
<organism evidence="2 3">
    <name type="scientific">Macrophomina phaseolina (strain MS6)</name>
    <name type="common">Charcoal rot fungus</name>
    <dbReference type="NCBI Taxonomy" id="1126212"/>
    <lineage>
        <taxon>Eukaryota</taxon>
        <taxon>Fungi</taxon>
        <taxon>Dikarya</taxon>
        <taxon>Ascomycota</taxon>
        <taxon>Pezizomycotina</taxon>
        <taxon>Dothideomycetes</taxon>
        <taxon>Dothideomycetes incertae sedis</taxon>
        <taxon>Botryosphaeriales</taxon>
        <taxon>Botryosphaeriaceae</taxon>
        <taxon>Macrophomina</taxon>
    </lineage>
</organism>
<sequence>MGTTDEASGDVYSDFEKWQENVIWPALAIEKQYASPTDAGPGFKIAYPRISKLYSSLGEAHVVSINKLTKSDPPIKKHMEIRLPAGMSYTSGDHLVVLPVNPKRSVQRALARFGLGWDAELDAESPGESVGNMPLDHSLPAATLFGHYVELASPASTNVRPPLASELTERILTLLFTRISSFSPMPQRMLQSKKSSYLSPTTRTSDTAPPSSTF</sequence>
<gene>
    <name evidence="2" type="ORF">MPH_04127</name>
</gene>
<dbReference type="InterPro" id="IPR023173">
    <property type="entry name" value="NADPH_Cyt_P450_Rdtase_alpha"/>
</dbReference>
<dbReference type="OrthoDB" id="1470350at2759"/>
<dbReference type="AlphaFoldDB" id="K2S8C2"/>
<evidence type="ECO:0000313" key="3">
    <source>
        <dbReference type="Proteomes" id="UP000007129"/>
    </source>
</evidence>
<comment type="caution">
    <text evidence="2">The sequence shown here is derived from an EMBL/GenBank/DDBJ whole genome shotgun (WGS) entry which is preliminary data.</text>
</comment>
<accession>K2S8C2</accession>
<dbReference type="GO" id="GO:0016491">
    <property type="term" value="F:oxidoreductase activity"/>
    <property type="evidence" value="ECO:0007669"/>
    <property type="project" value="InterPro"/>
</dbReference>
<dbReference type="InParanoid" id="K2S8C2"/>
<name>K2S8C2_MACPH</name>
<reference evidence="2 3" key="1">
    <citation type="journal article" date="2012" name="BMC Genomics">
        <title>Tools to kill: Genome of one of the most destructive plant pathogenic fungi Macrophomina phaseolina.</title>
        <authorList>
            <person name="Islam M.S."/>
            <person name="Haque M.S."/>
            <person name="Islam M.M."/>
            <person name="Emdad E.M."/>
            <person name="Halim A."/>
            <person name="Hossen Q.M.M."/>
            <person name="Hossain M.Z."/>
            <person name="Ahmed B."/>
            <person name="Rahim S."/>
            <person name="Rahman M.S."/>
            <person name="Alam M.M."/>
            <person name="Hou S."/>
            <person name="Wan X."/>
            <person name="Saito J.A."/>
            <person name="Alam M."/>
        </authorList>
    </citation>
    <scope>NUCLEOTIDE SEQUENCE [LARGE SCALE GENOMIC DNA]</scope>
    <source>
        <strain evidence="2 3">MS6</strain>
    </source>
</reference>
<dbReference type="Proteomes" id="UP000007129">
    <property type="component" value="Unassembled WGS sequence"/>
</dbReference>
<proteinExistence type="predicted"/>
<evidence type="ECO:0000313" key="2">
    <source>
        <dbReference type="EMBL" id="EKG18654.1"/>
    </source>
</evidence>
<dbReference type="VEuPathDB" id="FungiDB:MPH_04127"/>
<dbReference type="SUPFAM" id="SSF63380">
    <property type="entry name" value="Riboflavin synthase domain-like"/>
    <property type="match status" value="1"/>
</dbReference>
<dbReference type="STRING" id="1126212.K2S8C2"/>
<protein>
    <submittedName>
        <fullName evidence="2">FAD-binding type 1</fullName>
    </submittedName>
</protein>
<dbReference type="eggNOG" id="KOG1158">
    <property type="taxonomic scope" value="Eukaryota"/>
</dbReference>
<dbReference type="Gene3D" id="1.20.990.10">
    <property type="entry name" value="NADPH-cytochrome p450 Reductase, Chain A, domain 3"/>
    <property type="match status" value="1"/>
</dbReference>